<keyword evidence="3" id="KW-1185">Reference proteome</keyword>
<dbReference type="Proteomes" id="UP001169063">
    <property type="component" value="Unassembled WGS sequence"/>
</dbReference>
<keyword evidence="1" id="KW-0732">Signal</keyword>
<evidence type="ECO:0000256" key="1">
    <source>
        <dbReference type="SAM" id="SignalP"/>
    </source>
</evidence>
<name>A0ABT8SI96_9CAUL</name>
<reference evidence="2" key="1">
    <citation type="submission" date="2023-07" db="EMBL/GenBank/DDBJ databases">
        <title>Brevundimonas soil sp. nov., isolated from the soil of chemical plant.</title>
        <authorList>
            <person name="Wu N."/>
        </authorList>
    </citation>
    <scope>NUCLEOTIDE SEQUENCE</scope>
    <source>
        <strain evidence="2">XZ-24</strain>
    </source>
</reference>
<evidence type="ECO:0000313" key="2">
    <source>
        <dbReference type="EMBL" id="MDO1558299.1"/>
    </source>
</evidence>
<accession>A0ABT8SI96</accession>
<feature type="signal peptide" evidence="1">
    <location>
        <begin position="1"/>
        <end position="22"/>
    </location>
</feature>
<gene>
    <name evidence="2" type="primary">hfaD</name>
    <name evidence="2" type="ORF">Q0812_02485</name>
</gene>
<dbReference type="RefSeq" id="WP_302108719.1">
    <property type="nucleotide sequence ID" value="NZ_JAUKTR010000001.1"/>
</dbReference>
<organism evidence="2 3">
    <name type="scientific">Peiella sedimenti</name>
    <dbReference type="NCBI Taxonomy" id="3061083"/>
    <lineage>
        <taxon>Bacteria</taxon>
        <taxon>Pseudomonadati</taxon>
        <taxon>Pseudomonadota</taxon>
        <taxon>Alphaproteobacteria</taxon>
        <taxon>Caulobacterales</taxon>
        <taxon>Caulobacteraceae</taxon>
        <taxon>Peiella</taxon>
    </lineage>
</organism>
<feature type="chain" id="PRO_5046666076" evidence="1">
    <location>
        <begin position="23"/>
        <end position="412"/>
    </location>
</feature>
<dbReference type="EMBL" id="JAUKTR010000001">
    <property type="protein sequence ID" value="MDO1558299.1"/>
    <property type="molecule type" value="Genomic_DNA"/>
</dbReference>
<dbReference type="InterPro" id="IPR049860">
    <property type="entry name" value="Holdfast_HfaD"/>
</dbReference>
<sequence length="412" mass="40837">MPKRARILLAGTIAATATFAAAATEAQDATQVLNGQIQLGDVLSTHELTVVTTEEQITASSTATGNHFFGAVEDDDAGVTSTQDLQGDVRASMTLDLAGEAAGPVNLAASASGNVVEAAAYGGDLSADITQTAGTVEVTADVQANAATGRMLEGGSINATAMTNHVGLAVETGRAVGSITQTSDSLTQATAGAVIQYAPATLTVGASAASNNLNATGTVGSQEWVIAQTMTGARTQASTFVAAGNAWDLQGSATAMGNNAAITNQGGSVYVTADQNNDAYVRSQAEVSAYDFGAATAVAYGVGNALQVGNNDVLAVIDVEQLNNGGVEVIAGFTGQDGYDGGASATAIGNSVIGYACSTCAGQLYATNVQTNQSGVSAYASSTVNGSARSIIAGSTATGNSASFYVSRPSGH</sequence>
<proteinExistence type="predicted"/>
<dbReference type="NCBIfam" id="NF037936">
    <property type="entry name" value="holdfast_HfaD"/>
    <property type="match status" value="1"/>
</dbReference>
<evidence type="ECO:0000313" key="3">
    <source>
        <dbReference type="Proteomes" id="UP001169063"/>
    </source>
</evidence>
<protein>
    <submittedName>
        <fullName evidence="2">Holdfast anchor protein HfaD</fullName>
    </submittedName>
</protein>
<comment type="caution">
    <text evidence="2">The sequence shown here is derived from an EMBL/GenBank/DDBJ whole genome shotgun (WGS) entry which is preliminary data.</text>
</comment>